<dbReference type="PROSITE" id="PS50404">
    <property type="entry name" value="GST_NTER"/>
    <property type="match status" value="1"/>
</dbReference>
<dbReference type="GO" id="GO:0005737">
    <property type="term" value="C:cytoplasm"/>
    <property type="evidence" value="ECO:0007669"/>
    <property type="project" value="TreeGrafter"/>
</dbReference>
<dbReference type="Pfam" id="PF13417">
    <property type="entry name" value="GST_N_3"/>
    <property type="match status" value="1"/>
</dbReference>
<dbReference type="Pfam" id="PF22041">
    <property type="entry name" value="GST_C_7"/>
    <property type="match status" value="1"/>
</dbReference>
<dbReference type="InterPro" id="IPR004045">
    <property type="entry name" value="Glutathione_S-Trfase_N"/>
</dbReference>
<dbReference type="PANTHER" id="PTHR43968">
    <property type="match status" value="1"/>
</dbReference>
<protein>
    <recommendedName>
        <fullName evidence="1">GST N-terminal domain-containing protein</fullName>
    </recommendedName>
</protein>
<feature type="domain" description="GST N-terminal" evidence="1">
    <location>
        <begin position="8"/>
        <end position="99"/>
    </location>
</feature>
<name>A0A4Y7SH44_COPMI</name>
<dbReference type="Proteomes" id="UP000298030">
    <property type="component" value="Unassembled WGS sequence"/>
</dbReference>
<dbReference type="InterPro" id="IPR054416">
    <property type="entry name" value="GST_UstS-like_C"/>
</dbReference>
<dbReference type="PANTHER" id="PTHR43968:SF6">
    <property type="entry name" value="GLUTATHIONE S-TRANSFERASE OMEGA"/>
    <property type="match status" value="1"/>
</dbReference>
<dbReference type="STRING" id="71717.A0A4Y7SH44"/>
<evidence type="ECO:0000313" key="2">
    <source>
        <dbReference type="EMBL" id="TEB20467.1"/>
    </source>
</evidence>
<dbReference type="Gene3D" id="1.20.1050.10">
    <property type="match status" value="1"/>
</dbReference>
<evidence type="ECO:0000259" key="1">
    <source>
        <dbReference type="PROSITE" id="PS50404"/>
    </source>
</evidence>
<gene>
    <name evidence="2" type="ORF">FA13DRAFT_1742939</name>
</gene>
<dbReference type="InterPro" id="IPR036282">
    <property type="entry name" value="Glutathione-S-Trfase_C_sf"/>
</dbReference>
<organism evidence="2 3">
    <name type="scientific">Coprinellus micaceus</name>
    <name type="common">Glistening ink-cap mushroom</name>
    <name type="synonym">Coprinus micaceus</name>
    <dbReference type="NCBI Taxonomy" id="71717"/>
    <lineage>
        <taxon>Eukaryota</taxon>
        <taxon>Fungi</taxon>
        <taxon>Dikarya</taxon>
        <taxon>Basidiomycota</taxon>
        <taxon>Agaricomycotina</taxon>
        <taxon>Agaricomycetes</taxon>
        <taxon>Agaricomycetidae</taxon>
        <taxon>Agaricales</taxon>
        <taxon>Agaricineae</taxon>
        <taxon>Psathyrellaceae</taxon>
        <taxon>Coprinellus</taxon>
    </lineage>
</organism>
<dbReference type="InterPro" id="IPR050983">
    <property type="entry name" value="GST_Omega/HSP26"/>
</dbReference>
<dbReference type="EMBL" id="QPFP01000139">
    <property type="protein sequence ID" value="TEB20467.1"/>
    <property type="molecule type" value="Genomic_DNA"/>
</dbReference>
<sequence>MITLYDCEFTEIPGKTISPFVAKVRIALNYKGIPHKTVFVKPFEFAARCAELNLPANDVDGDDPPRNKFPIIHDSTTGQAVCDSTRIILYLDRTYPDTPRVIPTGAEALAVAFDDVVRTHIAGATVASLVTRNALWIDETSKAGYHQIVETMVIKMPVEDFFAAPEIEKGIWEKAEAQFGVVDKLLQKTRLVSNGTEDGLYLGGKTVTYADICIGAVLTWAKRTLGGAGQEHWQRLAGWNEGRWVKLHDVIQAYTTIHE</sequence>
<comment type="caution">
    <text evidence="2">The sequence shown here is derived from an EMBL/GenBank/DDBJ whole genome shotgun (WGS) entry which is preliminary data.</text>
</comment>
<accession>A0A4Y7SH44</accession>
<dbReference type="Gene3D" id="3.40.30.10">
    <property type="entry name" value="Glutaredoxin"/>
    <property type="match status" value="1"/>
</dbReference>
<dbReference type="CDD" id="cd00299">
    <property type="entry name" value="GST_C_family"/>
    <property type="match status" value="1"/>
</dbReference>
<dbReference type="AlphaFoldDB" id="A0A4Y7SH44"/>
<dbReference type="OrthoDB" id="4951845at2759"/>
<dbReference type="InterPro" id="IPR036249">
    <property type="entry name" value="Thioredoxin-like_sf"/>
</dbReference>
<dbReference type="SUPFAM" id="SSF47616">
    <property type="entry name" value="GST C-terminal domain-like"/>
    <property type="match status" value="1"/>
</dbReference>
<keyword evidence="3" id="KW-1185">Reference proteome</keyword>
<dbReference type="SUPFAM" id="SSF52833">
    <property type="entry name" value="Thioredoxin-like"/>
    <property type="match status" value="1"/>
</dbReference>
<proteinExistence type="predicted"/>
<evidence type="ECO:0000313" key="3">
    <source>
        <dbReference type="Proteomes" id="UP000298030"/>
    </source>
</evidence>
<reference evidence="2 3" key="1">
    <citation type="journal article" date="2019" name="Nat. Ecol. Evol.">
        <title>Megaphylogeny resolves global patterns of mushroom evolution.</title>
        <authorList>
            <person name="Varga T."/>
            <person name="Krizsan K."/>
            <person name="Foldi C."/>
            <person name="Dima B."/>
            <person name="Sanchez-Garcia M."/>
            <person name="Sanchez-Ramirez S."/>
            <person name="Szollosi G.J."/>
            <person name="Szarkandi J.G."/>
            <person name="Papp V."/>
            <person name="Albert L."/>
            <person name="Andreopoulos W."/>
            <person name="Angelini C."/>
            <person name="Antonin V."/>
            <person name="Barry K.W."/>
            <person name="Bougher N.L."/>
            <person name="Buchanan P."/>
            <person name="Buyck B."/>
            <person name="Bense V."/>
            <person name="Catcheside P."/>
            <person name="Chovatia M."/>
            <person name="Cooper J."/>
            <person name="Damon W."/>
            <person name="Desjardin D."/>
            <person name="Finy P."/>
            <person name="Geml J."/>
            <person name="Haridas S."/>
            <person name="Hughes K."/>
            <person name="Justo A."/>
            <person name="Karasinski D."/>
            <person name="Kautmanova I."/>
            <person name="Kiss B."/>
            <person name="Kocsube S."/>
            <person name="Kotiranta H."/>
            <person name="LaButti K.M."/>
            <person name="Lechner B.E."/>
            <person name="Liimatainen K."/>
            <person name="Lipzen A."/>
            <person name="Lukacs Z."/>
            <person name="Mihaltcheva S."/>
            <person name="Morgado L.N."/>
            <person name="Niskanen T."/>
            <person name="Noordeloos M.E."/>
            <person name="Ohm R.A."/>
            <person name="Ortiz-Santana B."/>
            <person name="Ovrebo C."/>
            <person name="Racz N."/>
            <person name="Riley R."/>
            <person name="Savchenko A."/>
            <person name="Shiryaev A."/>
            <person name="Soop K."/>
            <person name="Spirin V."/>
            <person name="Szebenyi C."/>
            <person name="Tomsovsky M."/>
            <person name="Tulloss R.E."/>
            <person name="Uehling J."/>
            <person name="Grigoriev I.V."/>
            <person name="Vagvolgyi C."/>
            <person name="Papp T."/>
            <person name="Martin F.M."/>
            <person name="Miettinen O."/>
            <person name="Hibbett D.S."/>
            <person name="Nagy L.G."/>
        </authorList>
    </citation>
    <scope>NUCLEOTIDE SEQUENCE [LARGE SCALE GENOMIC DNA]</scope>
    <source>
        <strain evidence="2 3">FP101781</strain>
    </source>
</reference>